<comment type="subcellular location">
    <subcellularLocation>
        <location evidence="1">Cell outer membrane</location>
    </subcellularLocation>
</comment>
<dbReference type="PANTHER" id="PTHR38776">
    <property type="entry name" value="MLTA-INTERACTING PROTEIN-RELATED"/>
    <property type="match status" value="1"/>
</dbReference>
<evidence type="ECO:0000256" key="6">
    <source>
        <dbReference type="SAM" id="SignalP"/>
    </source>
</evidence>
<proteinExistence type="inferred from homology"/>
<feature type="chain" id="PRO_5047075545" evidence="6">
    <location>
        <begin position="35"/>
        <end position="298"/>
    </location>
</feature>
<name>A0ABY3RFK8_9BRAD</name>
<evidence type="ECO:0000256" key="4">
    <source>
        <dbReference type="ARBA" id="ARBA00023136"/>
    </source>
</evidence>
<feature type="signal peptide" evidence="6">
    <location>
        <begin position="1"/>
        <end position="34"/>
    </location>
</feature>
<evidence type="ECO:0000313" key="8">
    <source>
        <dbReference type="Proteomes" id="UP001431010"/>
    </source>
</evidence>
<keyword evidence="5" id="KW-0998">Cell outer membrane</keyword>
<dbReference type="RefSeq" id="WP_231325163.1">
    <property type="nucleotide sequence ID" value="NZ_CP088156.1"/>
</dbReference>
<comment type="similarity">
    <text evidence="2">Belongs to the MipA/OmpV family.</text>
</comment>
<evidence type="ECO:0000256" key="2">
    <source>
        <dbReference type="ARBA" id="ARBA00005722"/>
    </source>
</evidence>
<keyword evidence="8" id="KW-1185">Reference proteome</keyword>
<evidence type="ECO:0000313" key="7">
    <source>
        <dbReference type="EMBL" id="UFZ06234.1"/>
    </source>
</evidence>
<dbReference type="PANTHER" id="PTHR38776:SF1">
    <property type="entry name" value="MLTA-INTERACTING PROTEIN-RELATED"/>
    <property type="match status" value="1"/>
</dbReference>
<gene>
    <name evidence="7" type="ORF">LQG66_08030</name>
</gene>
<reference evidence="7" key="1">
    <citation type="journal article" date="2024" name="Antonie Van Leeuwenhoek">
        <title>Bradyrhizobium ontarionense sp. nov., a novel bacterial symbiont isolated from Aeschynomene indica (Indian jointvetch), harbours photosynthesis, nitrogen fixation and nitrous oxide (N2O) reductase genes.</title>
        <authorList>
            <person name="Bromfield E.S.P."/>
            <person name="Cloutier S."/>
        </authorList>
    </citation>
    <scope>NUCLEOTIDE SEQUENCE</scope>
    <source>
        <strain evidence="7">A19</strain>
    </source>
</reference>
<keyword evidence="3 6" id="KW-0732">Signal</keyword>
<protein>
    <submittedName>
        <fullName evidence="7">MipA/OmpV family protein</fullName>
    </submittedName>
</protein>
<dbReference type="EMBL" id="CP088156">
    <property type="protein sequence ID" value="UFZ06234.1"/>
    <property type="molecule type" value="Genomic_DNA"/>
</dbReference>
<sequence>MKHAIVAARRRPARRAHRTLFVATLAALNVTAAAFDRASAQTAFTLPAPPFELPLLPPVSGNWTVMIGAEGRYKPDFEGAKHSLFSPIPIFSIRRAGAMDQFRSPRDNASIALIDFGNLRAGPAGKFVPSRKAGSYAALNGLGDVKAAFELGGFIEYFPVDWFRVRNETRGGFGGHQGVVSDFSADFIVPVTRAITVSAGPRFTWESAKAVSPYFNVDAVQAMATGLPMYTAKGGAHSAGAGVQVKYRIDPQWEVHSYVEYDRLLGDAAKSPIVTARGSVNQVTVGVGASYSFDFKIR</sequence>
<evidence type="ECO:0000256" key="3">
    <source>
        <dbReference type="ARBA" id="ARBA00022729"/>
    </source>
</evidence>
<keyword evidence="4" id="KW-0472">Membrane</keyword>
<dbReference type="InterPro" id="IPR010583">
    <property type="entry name" value="MipA"/>
</dbReference>
<accession>A0ABY3RFK8</accession>
<evidence type="ECO:0000256" key="1">
    <source>
        <dbReference type="ARBA" id="ARBA00004442"/>
    </source>
</evidence>
<organism evidence="7 8">
    <name type="scientific">Bradyrhizobium ontarionense</name>
    <dbReference type="NCBI Taxonomy" id="2898149"/>
    <lineage>
        <taxon>Bacteria</taxon>
        <taxon>Pseudomonadati</taxon>
        <taxon>Pseudomonadota</taxon>
        <taxon>Alphaproteobacteria</taxon>
        <taxon>Hyphomicrobiales</taxon>
        <taxon>Nitrobacteraceae</taxon>
        <taxon>Bradyrhizobium</taxon>
    </lineage>
</organism>
<dbReference type="Pfam" id="PF06629">
    <property type="entry name" value="MipA"/>
    <property type="match status" value="1"/>
</dbReference>
<evidence type="ECO:0000256" key="5">
    <source>
        <dbReference type="ARBA" id="ARBA00023237"/>
    </source>
</evidence>
<dbReference type="Proteomes" id="UP001431010">
    <property type="component" value="Chromosome"/>
</dbReference>